<evidence type="ECO:0008006" key="5">
    <source>
        <dbReference type="Google" id="ProtNLM"/>
    </source>
</evidence>
<accession>A0A4P2PSZ2</accession>
<evidence type="ECO:0000313" key="3">
    <source>
        <dbReference type="EMBL" id="AUX19566.1"/>
    </source>
</evidence>
<reference evidence="3 4" key="1">
    <citation type="submission" date="2015-09" db="EMBL/GenBank/DDBJ databases">
        <title>Sorangium comparison.</title>
        <authorList>
            <person name="Zaburannyi N."/>
            <person name="Bunk B."/>
            <person name="Overmann J."/>
            <person name="Mueller R."/>
        </authorList>
    </citation>
    <scope>NUCLEOTIDE SEQUENCE [LARGE SCALE GENOMIC DNA]</scope>
    <source>
        <strain evidence="3 4">So ceGT47</strain>
    </source>
</reference>
<name>A0A4P2PSZ2_SORCE</name>
<dbReference type="Proteomes" id="UP000295781">
    <property type="component" value="Chromosome"/>
</dbReference>
<evidence type="ECO:0000313" key="4">
    <source>
        <dbReference type="Proteomes" id="UP000295781"/>
    </source>
</evidence>
<organism evidence="3 4">
    <name type="scientific">Sorangium cellulosum</name>
    <name type="common">Polyangium cellulosum</name>
    <dbReference type="NCBI Taxonomy" id="56"/>
    <lineage>
        <taxon>Bacteria</taxon>
        <taxon>Pseudomonadati</taxon>
        <taxon>Myxococcota</taxon>
        <taxon>Polyangia</taxon>
        <taxon>Polyangiales</taxon>
        <taxon>Polyangiaceae</taxon>
        <taxon>Sorangium</taxon>
    </lineage>
</organism>
<proteinExistence type="predicted"/>
<keyword evidence="2" id="KW-0732">Signal</keyword>
<dbReference type="EMBL" id="CP012670">
    <property type="protein sequence ID" value="AUX19566.1"/>
    <property type="molecule type" value="Genomic_DNA"/>
</dbReference>
<dbReference type="OrthoDB" id="5523810at2"/>
<dbReference type="RefSeq" id="WP_129344130.1">
    <property type="nucleotide sequence ID" value="NZ_CP012670.1"/>
</dbReference>
<feature type="chain" id="PRO_5020443615" description="Secreted protein" evidence="2">
    <location>
        <begin position="33"/>
        <end position="186"/>
    </location>
</feature>
<dbReference type="AlphaFoldDB" id="A0A4P2PSZ2"/>
<gene>
    <name evidence="3" type="ORF">SOCEGT47_000170</name>
</gene>
<feature type="signal peptide" evidence="2">
    <location>
        <begin position="1"/>
        <end position="32"/>
    </location>
</feature>
<sequence length="186" mass="19507">MRSRGADDGAARRPTWSAACAMGVLAALAALAAGCASSRCDRSAEANPLTLYTEGTSVGGEYMSSAWDGDDDGDGEVGPEEGLLYFPGGMRYDIRHRLGRVPRSWQIYLSFERDGTRSGTLAHAAGNQAEVPCIDEESLIVVNGSCSEYWLLVVASAGDDSGDDDADAPRPDAAAPGKCRDEQASP</sequence>
<evidence type="ECO:0000256" key="2">
    <source>
        <dbReference type="SAM" id="SignalP"/>
    </source>
</evidence>
<protein>
    <recommendedName>
        <fullName evidence="5">Secreted protein</fullName>
    </recommendedName>
</protein>
<feature type="region of interest" description="Disordered" evidence="1">
    <location>
        <begin position="158"/>
        <end position="186"/>
    </location>
</feature>
<dbReference type="PROSITE" id="PS51257">
    <property type="entry name" value="PROKAR_LIPOPROTEIN"/>
    <property type="match status" value="1"/>
</dbReference>
<evidence type="ECO:0000256" key="1">
    <source>
        <dbReference type="SAM" id="MobiDB-lite"/>
    </source>
</evidence>